<dbReference type="PIRSF" id="PIRSF005303">
    <property type="entry name" value="Thiam_monoph_kin"/>
    <property type="match status" value="1"/>
</dbReference>
<keyword evidence="6" id="KW-1185">Reference proteome</keyword>
<feature type="binding site" evidence="2">
    <location>
        <position position="29"/>
    </location>
    <ligand>
        <name>Mg(2+)</name>
        <dbReference type="ChEBI" id="CHEBI:18420"/>
        <label>4</label>
    </ligand>
</feature>
<comment type="caution">
    <text evidence="2">Lacks conserved residue(s) required for the propagation of feature annotation.</text>
</comment>
<feature type="binding site" evidence="2">
    <location>
        <position position="320"/>
    </location>
    <ligand>
        <name>substrate</name>
    </ligand>
</feature>
<dbReference type="EC" id="2.7.4.16" evidence="2"/>
<dbReference type="OrthoDB" id="9802811at2"/>
<dbReference type="InterPro" id="IPR036676">
    <property type="entry name" value="PurM-like_C_sf"/>
</dbReference>
<evidence type="ECO:0000256" key="1">
    <source>
        <dbReference type="ARBA" id="ARBA00022977"/>
    </source>
</evidence>
<proteinExistence type="inferred from homology"/>
<keyword evidence="2" id="KW-0460">Magnesium</keyword>
<dbReference type="InterPro" id="IPR006283">
    <property type="entry name" value="ThiL-like"/>
</dbReference>
<dbReference type="PANTHER" id="PTHR30270">
    <property type="entry name" value="THIAMINE-MONOPHOSPHATE KINASE"/>
    <property type="match status" value="1"/>
</dbReference>
<feature type="binding site" evidence="2">
    <location>
        <position position="44"/>
    </location>
    <ligand>
        <name>Mg(2+)</name>
        <dbReference type="ChEBI" id="CHEBI:18420"/>
        <label>4</label>
    </ligand>
</feature>
<dbReference type="Pfam" id="PF02769">
    <property type="entry name" value="AIRS_C"/>
    <property type="match status" value="1"/>
</dbReference>
<dbReference type="Gene3D" id="3.30.1330.10">
    <property type="entry name" value="PurM-like, N-terminal domain"/>
    <property type="match status" value="1"/>
</dbReference>
<evidence type="ECO:0000259" key="4">
    <source>
        <dbReference type="Pfam" id="PF02769"/>
    </source>
</evidence>
<name>A0A1X0YAS4_9BACT</name>
<evidence type="ECO:0000259" key="3">
    <source>
        <dbReference type="Pfam" id="PF00586"/>
    </source>
</evidence>
<dbReference type="CDD" id="cd02194">
    <property type="entry name" value="ThiL"/>
    <property type="match status" value="1"/>
</dbReference>
<comment type="miscellaneous">
    <text evidence="2">Reaction mechanism of ThiL seems to utilize a direct, inline transfer of the gamma-phosphate of ATP to TMP rather than a phosphorylated enzyme intermediate.</text>
</comment>
<dbReference type="InterPro" id="IPR016188">
    <property type="entry name" value="PurM-like_N"/>
</dbReference>
<keyword evidence="1 2" id="KW-0784">Thiamine biosynthesis</keyword>
<feature type="domain" description="PurM-like C-terminal" evidence="4">
    <location>
        <begin position="153"/>
        <end position="300"/>
    </location>
</feature>
<dbReference type="InterPro" id="IPR036921">
    <property type="entry name" value="PurM-like_N_sf"/>
</dbReference>
<feature type="binding site" evidence="2">
    <location>
        <position position="149"/>
    </location>
    <ligand>
        <name>ATP</name>
        <dbReference type="ChEBI" id="CHEBI:30616"/>
    </ligand>
</feature>
<dbReference type="GO" id="GO:0000287">
    <property type="term" value="F:magnesium ion binding"/>
    <property type="evidence" value="ECO:0007669"/>
    <property type="project" value="UniProtKB-UniRule"/>
</dbReference>
<feature type="binding site" evidence="2">
    <location>
        <position position="211"/>
    </location>
    <ligand>
        <name>Mg(2+)</name>
        <dbReference type="ChEBI" id="CHEBI:18420"/>
        <label>3</label>
    </ligand>
</feature>
<dbReference type="EMBL" id="NAAD01000004">
    <property type="protein sequence ID" value="ORJ62193.1"/>
    <property type="molecule type" value="Genomic_DNA"/>
</dbReference>
<keyword evidence="2" id="KW-0067">ATP-binding</keyword>
<feature type="binding site" evidence="2">
    <location>
        <position position="213"/>
    </location>
    <ligand>
        <name>ATP</name>
        <dbReference type="ChEBI" id="CHEBI:30616"/>
    </ligand>
</feature>
<dbReference type="SUPFAM" id="SSF55326">
    <property type="entry name" value="PurM N-terminal domain-like"/>
    <property type="match status" value="1"/>
</dbReference>
<comment type="similarity">
    <text evidence="2">Belongs to the thiamine-monophosphate kinase family.</text>
</comment>
<keyword evidence="2" id="KW-0808">Transferase</keyword>
<dbReference type="NCBIfam" id="TIGR01379">
    <property type="entry name" value="thiL"/>
    <property type="match status" value="1"/>
</dbReference>
<dbReference type="GO" id="GO:0009229">
    <property type="term" value="P:thiamine diphosphate biosynthetic process"/>
    <property type="evidence" value="ECO:0007669"/>
    <property type="project" value="UniProtKB-UniRule"/>
</dbReference>
<feature type="binding site" evidence="2">
    <location>
        <position position="214"/>
    </location>
    <ligand>
        <name>Mg(2+)</name>
        <dbReference type="ChEBI" id="CHEBI:18420"/>
        <label>5</label>
    </ligand>
</feature>
<gene>
    <name evidence="2" type="primary">thiL</name>
    <name evidence="5" type="ORF">B5V00_05455</name>
</gene>
<dbReference type="SUPFAM" id="SSF56042">
    <property type="entry name" value="PurM C-terminal domain-like"/>
    <property type="match status" value="1"/>
</dbReference>
<dbReference type="Proteomes" id="UP000193136">
    <property type="component" value="Unassembled WGS sequence"/>
</dbReference>
<dbReference type="STRING" id="1969733.B5V00_05455"/>
<comment type="catalytic activity">
    <reaction evidence="2">
        <text>thiamine phosphate + ATP = thiamine diphosphate + ADP</text>
        <dbReference type="Rhea" id="RHEA:15913"/>
        <dbReference type="ChEBI" id="CHEBI:30616"/>
        <dbReference type="ChEBI" id="CHEBI:37575"/>
        <dbReference type="ChEBI" id="CHEBI:58937"/>
        <dbReference type="ChEBI" id="CHEBI:456216"/>
        <dbReference type="EC" id="2.7.4.16"/>
    </reaction>
</comment>
<comment type="pathway">
    <text evidence="2">Cofactor biosynthesis; thiamine diphosphate biosynthesis; thiamine diphosphate from thiamine phosphate: step 1/1.</text>
</comment>
<feature type="binding site" evidence="2">
    <location>
        <position position="75"/>
    </location>
    <ligand>
        <name>Mg(2+)</name>
        <dbReference type="ChEBI" id="CHEBI:18420"/>
        <label>4</label>
    </ligand>
</feature>
<feature type="binding site" evidence="2">
    <location>
        <position position="75"/>
    </location>
    <ligand>
        <name>Mg(2+)</name>
        <dbReference type="ChEBI" id="CHEBI:18420"/>
        <label>3</label>
    </ligand>
</feature>
<comment type="function">
    <text evidence="2">Catalyzes the ATP-dependent phosphorylation of thiamine-monophosphate (TMP) to form thiamine-pyrophosphate (TPP), the active form of vitamin B1.</text>
</comment>
<organism evidence="5 6">
    <name type="scientific">Geothermobacter hydrogeniphilus</name>
    <dbReference type="NCBI Taxonomy" id="1969733"/>
    <lineage>
        <taxon>Bacteria</taxon>
        <taxon>Pseudomonadati</taxon>
        <taxon>Thermodesulfobacteriota</taxon>
        <taxon>Desulfuromonadia</taxon>
        <taxon>Desulfuromonadales</taxon>
        <taxon>Geothermobacteraceae</taxon>
        <taxon>Geothermobacter</taxon>
    </lineage>
</organism>
<dbReference type="Pfam" id="PF00586">
    <property type="entry name" value="AIRS"/>
    <property type="match status" value="1"/>
</dbReference>
<feature type="binding site" evidence="2">
    <location>
        <position position="46"/>
    </location>
    <ligand>
        <name>Mg(2+)</name>
        <dbReference type="ChEBI" id="CHEBI:18420"/>
        <label>1</label>
    </ligand>
</feature>
<evidence type="ECO:0000313" key="6">
    <source>
        <dbReference type="Proteomes" id="UP000193136"/>
    </source>
</evidence>
<comment type="caution">
    <text evidence="5">The sequence shown here is derived from an EMBL/GenBank/DDBJ whole genome shotgun (WGS) entry which is preliminary data.</text>
</comment>
<feature type="binding site" evidence="2">
    <location>
        <begin position="122"/>
        <end position="123"/>
    </location>
    <ligand>
        <name>ATP</name>
        <dbReference type="ChEBI" id="CHEBI:30616"/>
    </ligand>
</feature>
<dbReference type="RefSeq" id="WP_085009747.1">
    <property type="nucleotide sequence ID" value="NZ_NAAD01000004.1"/>
</dbReference>
<feature type="binding site" evidence="2">
    <location>
        <position position="45"/>
    </location>
    <ligand>
        <name>Mg(2+)</name>
        <dbReference type="ChEBI" id="CHEBI:18420"/>
        <label>1</label>
    </ligand>
</feature>
<feature type="binding site" evidence="2">
    <location>
        <position position="75"/>
    </location>
    <ligand>
        <name>Mg(2+)</name>
        <dbReference type="ChEBI" id="CHEBI:18420"/>
        <label>2</label>
    </ligand>
</feature>
<dbReference type="HAMAP" id="MF_02128">
    <property type="entry name" value="TMP_kinase"/>
    <property type="match status" value="1"/>
</dbReference>
<dbReference type="UniPathway" id="UPA00060">
    <property type="reaction ID" value="UER00142"/>
</dbReference>
<feature type="binding site" evidence="2">
    <location>
        <position position="29"/>
    </location>
    <ligand>
        <name>Mg(2+)</name>
        <dbReference type="ChEBI" id="CHEBI:18420"/>
        <label>3</label>
    </ligand>
</feature>
<dbReference type="GO" id="GO:0005524">
    <property type="term" value="F:ATP binding"/>
    <property type="evidence" value="ECO:0007669"/>
    <property type="project" value="UniProtKB-UniRule"/>
</dbReference>
<evidence type="ECO:0000256" key="2">
    <source>
        <dbReference type="HAMAP-Rule" id="MF_02128"/>
    </source>
</evidence>
<feature type="domain" description="PurM-like N-terminal" evidence="3">
    <location>
        <begin position="27"/>
        <end position="140"/>
    </location>
</feature>
<feature type="binding site" evidence="2">
    <location>
        <position position="46"/>
    </location>
    <ligand>
        <name>Mg(2+)</name>
        <dbReference type="ChEBI" id="CHEBI:18420"/>
        <label>2</label>
    </ligand>
</feature>
<reference evidence="5 6" key="1">
    <citation type="submission" date="2017-03" db="EMBL/GenBank/DDBJ databases">
        <title>Genome sequence of Geothermobacter sp. EPR-M, Deep-Sea Iron Reducer.</title>
        <authorList>
            <person name="Tully B."/>
            <person name="Savalia P."/>
            <person name="Abuyen K."/>
            <person name="Baughan C."/>
            <person name="Romero E."/>
            <person name="Ronkowski C."/>
            <person name="Torres B."/>
            <person name="Tremblay J."/>
            <person name="Trujillo A."/>
            <person name="Tyler M."/>
            <person name="Perez-Rodriguez I."/>
            <person name="Amend J."/>
        </authorList>
    </citation>
    <scope>NUCLEOTIDE SEQUENCE [LARGE SCALE GENOMIC DNA]</scope>
    <source>
        <strain evidence="5 6">EPR-M</strain>
    </source>
</reference>
<evidence type="ECO:0000313" key="5">
    <source>
        <dbReference type="EMBL" id="ORJ62193.1"/>
    </source>
</evidence>
<dbReference type="GO" id="GO:0009030">
    <property type="term" value="F:thiamine-phosphate kinase activity"/>
    <property type="evidence" value="ECO:0007669"/>
    <property type="project" value="UniProtKB-UniRule"/>
</dbReference>
<dbReference type="PANTHER" id="PTHR30270:SF0">
    <property type="entry name" value="THIAMINE-MONOPHOSPHATE KINASE"/>
    <property type="match status" value="1"/>
</dbReference>
<feature type="binding site" evidence="2">
    <location>
        <position position="53"/>
    </location>
    <ligand>
        <name>substrate</name>
    </ligand>
</feature>
<keyword evidence="2 5" id="KW-0418">Kinase</keyword>
<feature type="binding site" evidence="2">
    <location>
        <position position="263"/>
    </location>
    <ligand>
        <name>substrate</name>
    </ligand>
</feature>
<protein>
    <recommendedName>
        <fullName evidence="2">Thiamine-monophosphate kinase</fullName>
        <shortName evidence="2">TMP kinase</shortName>
        <shortName evidence="2">Thiamine-phosphate kinase</shortName>
        <ecNumber evidence="2">2.7.4.16</ecNumber>
    </recommendedName>
</protein>
<feature type="binding site" evidence="2">
    <location>
        <position position="123"/>
    </location>
    <ligand>
        <name>Mg(2+)</name>
        <dbReference type="ChEBI" id="CHEBI:18420"/>
        <label>1</label>
    </ligand>
</feature>
<accession>A0A1X0YAS4</accession>
<dbReference type="AlphaFoldDB" id="A0A1X0YAS4"/>
<dbReference type="InterPro" id="IPR010918">
    <property type="entry name" value="PurM-like_C_dom"/>
</dbReference>
<sequence>MTLDEFSFIAQIRRTAAVTPEVAIGIGDDCAALDLPPGEQLLVTSDLLLEGVHFRCDWTSCFDLGAKAAAVNLSDLAAMGARPVGLVLGLGLPDRLDDADRRELVAGFIAEAEAFETALVGGDTCRAQQFLTLSVTAFGTADPRQVVRRGGARPGDRIFVSGTLGDSALALKYLGEGVSPEGSLARRHHRPTARVSLGRRLAAAGVSAMIDISDGLLADLGHILEASAVGAEIISGELPLSAPFRRDLAGNPDLLQLALTGGEDYELLFTLPPDRETAARRAAAECGVPIREIGRILPDREAFWLVAADGARSRPEQRGFDHFRA</sequence>
<keyword evidence="2" id="KW-0547">Nucleotide-binding</keyword>
<dbReference type="Gene3D" id="3.90.650.10">
    <property type="entry name" value="PurM-like C-terminal domain"/>
    <property type="match status" value="1"/>
</dbReference>
<dbReference type="GO" id="GO:0009228">
    <property type="term" value="P:thiamine biosynthetic process"/>
    <property type="evidence" value="ECO:0007669"/>
    <property type="project" value="UniProtKB-KW"/>
</dbReference>
<keyword evidence="2" id="KW-0479">Metal-binding</keyword>